<evidence type="ECO:0000313" key="9">
    <source>
        <dbReference type="EMBL" id="SEJ02514.1"/>
    </source>
</evidence>
<gene>
    <name evidence="9" type="ORF">SAMN05660742_102310</name>
</gene>
<dbReference type="SUPFAM" id="SSF56784">
    <property type="entry name" value="HAD-like"/>
    <property type="match status" value="1"/>
</dbReference>
<dbReference type="GO" id="GO:0016791">
    <property type="term" value="F:phosphatase activity"/>
    <property type="evidence" value="ECO:0007669"/>
    <property type="project" value="TreeGrafter"/>
</dbReference>
<feature type="binding site" evidence="8">
    <location>
        <position position="15"/>
    </location>
    <ligand>
        <name>Mg(2+)</name>
        <dbReference type="ChEBI" id="CHEBI:18420"/>
    </ligand>
</feature>
<dbReference type="Gene3D" id="3.40.50.1000">
    <property type="entry name" value="HAD superfamily/HAD-like"/>
    <property type="match status" value="2"/>
</dbReference>
<evidence type="ECO:0000256" key="8">
    <source>
        <dbReference type="PIRSR" id="PIRSR000915-3"/>
    </source>
</evidence>
<dbReference type="PANTHER" id="PTHR19288">
    <property type="entry name" value="4-NITROPHENYLPHOSPHATASE-RELATED"/>
    <property type="match status" value="1"/>
</dbReference>
<evidence type="ECO:0000256" key="2">
    <source>
        <dbReference type="ARBA" id="ARBA00022723"/>
    </source>
</evidence>
<dbReference type="EC" id="3.1.3.-" evidence="5"/>
<proteinExistence type="inferred from homology"/>
<dbReference type="PANTHER" id="PTHR19288:SF46">
    <property type="entry name" value="HALOACID DEHALOGENASE-LIKE HYDROLASE DOMAIN-CONTAINING PROTEIN 2"/>
    <property type="match status" value="1"/>
</dbReference>
<evidence type="ECO:0000256" key="1">
    <source>
        <dbReference type="ARBA" id="ARBA00006696"/>
    </source>
</evidence>
<dbReference type="Proteomes" id="UP000199662">
    <property type="component" value="Unassembled WGS sequence"/>
</dbReference>
<dbReference type="Pfam" id="PF13242">
    <property type="entry name" value="Hydrolase_like"/>
    <property type="match status" value="1"/>
</dbReference>
<dbReference type="RefSeq" id="WP_091829233.1">
    <property type="nucleotide sequence ID" value="NZ_FNZK01000002.1"/>
</dbReference>
<evidence type="ECO:0000256" key="7">
    <source>
        <dbReference type="PIRSR" id="PIRSR000915-2"/>
    </source>
</evidence>
<dbReference type="Pfam" id="PF13344">
    <property type="entry name" value="Hydrolase_6"/>
    <property type="match status" value="1"/>
</dbReference>
<dbReference type="STRING" id="84035.SAMN05660742_102310"/>
<feature type="binding site" evidence="7">
    <location>
        <position position="184"/>
    </location>
    <ligand>
        <name>substrate</name>
    </ligand>
</feature>
<evidence type="ECO:0000256" key="3">
    <source>
        <dbReference type="ARBA" id="ARBA00022801"/>
    </source>
</evidence>
<name>A0A1H6VHS3_9FIRM</name>
<keyword evidence="4 5" id="KW-0460">Magnesium</keyword>
<dbReference type="NCBIfam" id="TIGR01460">
    <property type="entry name" value="HAD-SF-IIA"/>
    <property type="match status" value="1"/>
</dbReference>
<comment type="function">
    <text evidence="5">Catalyzes the dephosphorylation of 2-6 carbon acid sugars in vitro.</text>
</comment>
<dbReference type="FunFam" id="3.40.50.1000:FF:000053">
    <property type="entry name" value="TIGR01457 family HAD hydrolase"/>
    <property type="match status" value="1"/>
</dbReference>
<accession>A0A1H6VHS3</accession>
<comment type="similarity">
    <text evidence="1 5">Belongs to the HAD-like hydrolase superfamily. NagD family.</text>
</comment>
<dbReference type="GO" id="GO:0005737">
    <property type="term" value="C:cytoplasm"/>
    <property type="evidence" value="ECO:0007669"/>
    <property type="project" value="TreeGrafter"/>
</dbReference>
<dbReference type="InterPro" id="IPR006357">
    <property type="entry name" value="HAD-SF_hydro_IIA"/>
</dbReference>
<feature type="active site" description="Nucleophile" evidence="6">
    <location>
        <position position="13"/>
    </location>
</feature>
<evidence type="ECO:0000313" key="10">
    <source>
        <dbReference type="Proteomes" id="UP000199662"/>
    </source>
</evidence>
<evidence type="ECO:0000256" key="5">
    <source>
        <dbReference type="PIRNR" id="PIRNR000915"/>
    </source>
</evidence>
<feature type="binding site" evidence="8">
    <location>
        <position position="13"/>
    </location>
    <ligand>
        <name>Mg(2+)</name>
        <dbReference type="ChEBI" id="CHEBI:18420"/>
    </ligand>
</feature>
<sequence length="268" mass="29496">MKSLGEIKCFLLDMDGTINLGSVLLPGAKDFMDYLQSSGRDFVFVTNNSSKNSEHYVKKMCALGIKCDASNVLTSGDATVSYLNSLKPKARVYLMGTPELAQEFQEAGFSLTDKNPEYVVLGFDMTLTYEKLVKGCDFIRDGVTYIATHPDFNCPVEKGYIPDCGSMIELIKASTGKVPFVIGKPNKEIIKSAFRKRSLYSLDEFAMVGDRVYTDVKTGENAGIVSILVLSGEGTVADLDKYGVTATFVYDSVGAMCKDLKKYDEFNY</sequence>
<dbReference type="PIRSF" id="PIRSF000915">
    <property type="entry name" value="PGP-type_phosphatase"/>
    <property type="match status" value="1"/>
</dbReference>
<dbReference type="AlphaFoldDB" id="A0A1H6VHS3"/>
<dbReference type="InterPro" id="IPR023214">
    <property type="entry name" value="HAD_sf"/>
</dbReference>
<feature type="binding site" evidence="8">
    <location>
        <position position="210"/>
    </location>
    <ligand>
        <name>Mg(2+)</name>
        <dbReference type="ChEBI" id="CHEBI:18420"/>
    </ligand>
</feature>
<reference evidence="9 10" key="1">
    <citation type="submission" date="2016-10" db="EMBL/GenBank/DDBJ databases">
        <authorList>
            <person name="de Groot N.N."/>
        </authorList>
    </citation>
    <scope>NUCLEOTIDE SEQUENCE [LARGE SCALE GENOMIC DNA]</scope>
    <source>
        <strain evidence="9 10">DSM 2179</strain>
    </source>
</reference>
<evidence type="ECO:0000256" key="4">
    <source>
        <dbReference type="ARBA" id="ARBA00022842"/>
    </source>
</evidence>
<comment type="cofactor">
    <cofactor evidence="8">
        <name>Mg(2+)</name>
        <dbReference type="ChEBI" id="CHEBI:18420"/>
    </cofactor>
    <text evidence="8">Divalent metal ions. Mg(2+) is the most effective.</text>
</comment>
<dbReference type="InterPro" id="IPR036412">
    <property type="entry name" value="HAD-like_sf"/>
</dbReference>
<keyword evidence="10" id="KW-1185">Reference proteome</keyword>
<keyword evidence="3" id="KW-0378">Hydrolase</keyword>
<evidence type="ECO:0000256" key="6">
    <source>
        <dbReference type="PIRSR" id="PIRSR000915-1"/>
    </source>
</evidence>
<dbReference type="EMBL" id="FNZK01000002">
    <property type="protein sequence ID" value="SEJ02514.1"/>
    <property type="molecule type" value="Genomic_DNA"/>
</dbReference>
<feature type="active site" description="Proton donor" evidence="6">
    <location>
        <position position="15"/>
    </location>
</feature>
<organism evidence="9 10">
    <name type="scientific">Propionispira arboris</name>
    <dbReference type="NCBI Taxonomy" id="84035"/>
    <lineage>
        <taxon>Bacteria</taxon>
        <taxon>Bacillati</taxon>
        <taxon>Bacillota</taxon>
        <taxon>Negativicutes</taxon>
        <taxon>Selenomonadales</taxon>
        <taxon>Selenomonadaceae</taxon>
        <taxon>Propionispira</taxon>
    </lineage>
</organism>
<keyword evidence="2 5" id="KW-0479">Metal-binding</keyword>
<protein>
    <recommendedName>
        <fullName evidence="5">Acid sugar phosphatase</fullName>
        <ecNumber evidence="5">3.1.3.-</ecNumber>
    </recommendedName>
</protein>
<dbReference type="GO" id="GO:0046872">
    <property type="term" value="F:metal ion binding"/>
    <property type="evidence" value="ECO:0007669"/>
    <property type="project" value="UniProtKB-KW"/>
</dbReference>